<protein>
    <submittedName>
        <fullName evidence="2">Uncharacterized protein</fullName>
    </submittedName>
</protein>
<gene>
    <name evidence="2" type="ORF">BOX24_06225</name>
</gene>
<dbReference type="AlphaFoldDB" id="A0A1V3SVW7"/>
<accession>A0A1V3SVW7</accession>
<comment type="caution">
    <text evidence="2">The sequence shown here is derived from an EMBL/GenBank/DDBJ whole genome shotgun (WGS) entry which is preliminary data.</text>
</comment>
<sequence length="61" mass="6913">MTNPEKCLQNWQVFSLPTSGTRTTLLDPGGEGRGIQYKGKRISLPPHPMHPGLWWKEGERP</sequence>
<evidence type="ECO:0000313" key="3">
    <source>
        <dbReference type="Proteomes" id="UP000188586"/>
    </source>
</evidence>
<evidence type="ECO:0000256" key="1">
    <source>
        <dbReference type="SAM" id="MobiDB-lite"/>
    </source>
</evidence>
<dbReference type="Proteomes" id="UP000188586">
    <property type="component" value="Unassembled WGS sequence"/>
</dbReference>
<proteinExistence type="predicted"/>
<dbReference type="EMBL" id="MPOJ01000010">
    <property type="protein sequence ID" value="OOH72969.1"/>
    <property type="molecule type" value="Genomic_DNA"/>
</dbReference>
<name>A0A1V3SVW7_9BACT</name>
<feature type="region of interest" description="Disordered" evidence="1">
    <location>
        <begin position="37"/>
        <end position="61"/>
    </location>
</feature>
<evidence type="ECO:0000313" key="2">
    <source>
        <dbReference type="EMBL" id="OOH72969.1"/>
    </source>
</evidence>
<organism evidence="2 3">
    <name type="scientific">Leptospirillum ferriphilum</name>
    <dbReference type="NCBI Taxonomy" id="178606"/>
    <lineage>
        <taxon>Bacteria</taxon>
        <taxon>Pseudomonadati</taxon>
        <taxon>Nitrospirota</taxon>
        <taxon>Nitrospiria</taxon>
        <taxon>Nitrospirales</taxon>
        <taxon>Nitrospiraceae</taxon>
        <taxon>Leptospirillum</taxon>
    </lineage>
</organism>
<reference evidence="2 3" key="1">
    <citation type="submission" date="2016-11" db="EMBL/GenBank/DDBJ databases">
        <title>Comparative genomics of co-occurring bacteria in distinct bioleaching systems unravels niche-specific adaptation.</title>
        <authorList>
            <person name="Zhang X."/>
            <person name="Liu X."/>
            <person name="Yin H."/>
        </authorList>
    </citation>
    <scope>NUCLEOTIDE SEQUENCE [LARGE SCALE GENOMIC DNA]</scope>
    <source>
        <strain evidence="2 3">DX</strain>
    </source>
</reference>